<name>A0A4R6SM56_LABRH</name>
<comment type="caution">
    <text evidence="19">The sequence shown here is derived from an EMBL/GenBank/DDBJ whole genome shotgun (WGS) entry which is preliminary data.</text>
</comment>
<dbReference type="PANTHER" id="PTHR43775:SF51">
    <property type="entry name" value="INACTIVE PHENOLPHTHIOCEROL SYNTHESIS POLYKETIDE SYNTHASE TYPE I PKS1-RELATED"/>
    <property type="match status" value="1"/>
</dbReference>
<dbReference type="Gene3D" id="3.30.70.3290">
    <property type="match status" value="1"/>
</dbReference>
<feature type="region of interest" description="N-terminal hotdog fold" evidence="14">
    <location>
        <begin position="916"/>
        <end position="1040"/>
    </location>
</feature>
<keyword evidence="4 19" id="KW-0808">Transferase</keyword>
<dbReference type="InterPro" id="IPR016039">
    <property type="entry name" value="Thiolase-like"/>
</dbReference>
<dbReference type="Pfam" id="PF16197">
    <property type="entry name" value="KAsynt_C_assoc"/>
    <property type="match status" value="1"/>
</dbReference>
<dbReference type="SMART" id="SM00823">
    <property type="entry name" value="PKS_PP"/>
    <property type="match status" value="1"/>
</dbReference>
<comment type="function">
    <text evidence="10">Involved in the biosynthesis of antibiotic erythromycin via the biosynthesis of its aglycone precursor, 6-deoxyerythronolide B (6-dEB).</text>
</comment>
<evidence type="ECO:0000256" key="9">
    <source>
        <dbReference type="ARBA" id="ARBA00052442"/>
    </source>
</evidence>
<evidence type="ECO:0000256" key="14">
    <source>
        <dbReference type="PROSITE-ProRule" id="PRU01363"/>
    </source>
</evidence>
<dbReference type="FunFam" id="3.40.366.10:FF:000002">
    <property type="entry name" value="Probable polyketide synthase 2"/>
    <property type="match status" value="1"/>
</dbReference>
<dbReference type="Gene3D" id="3.40.366.10">
    <property type="entry name" value="Malonyl-Coenzyme A Acyl Carrier Protein, domain 2"/>
    <property type="match status" value="1"/>
</dbReference>
<dbReference type="Pfam" id="PF21089">
    <property type="entry name" value="PKS_DH_N"/>
    <property type="match status" value="1"/>
</dbReference>
<evidence type="ECO:0000256" key="15">
    <source>
        <dbReference type="SAM" id="Coils"/>
    </source>
</evidence>
<dbReference type="SMART" id="SM00827">
    <property type="entry name" value="PKS_AT"/>
    <property type="match status" value="1"/>
</dbReference>
<dbReference type="InterPro" id="IPR013968">
    <property type="entry name" value="PKS_KR"/>
</dbReference>
<dbReference type="InterPro" id="IPR042104">
    <property type="entry name" value="PKS_dehydratase_sf"/>
</dbReference>
<dbReference type="Pfam" id="PF00698">
    <property type="entry name" value="Acyl_transf_1"/>
    <property type="match status" value="1"/>
</dbReference>
<evidence type="ECO:0000256" key="13">
    <source>
        <dbReference type="ARBA" id="ARBA00066981"/>
    </source>
</evidence>
<comment type="subunit">
    <text evidence="12">Homodimer. Erythronolide synthase is composed of EryAI, EryAII and EryAIII multimodular (2 modules) polypeptides each coding for a functional synthase subunit which participates in 2 of the six FAS-like elongation steps required for formation of the polyketide. Module 1, 2, 3, 4, 5, and 6 participating in biosynthesis steps 1, 2, 3, 4, 5, and 6, respectively.</text>
</comment>
<keyword evidence="8" id="KW-0012">Acyltransferase</keyword>
<evidence type="ECO:0000313" key="20">
    <source>
        <dbReference type="Proteomes" id="UP000295444"/>
    </source>
</evidence>
<dbReference type="SMART" id="SM00825">
    <property type="entry name" value="PKS_KS"/>
    <property type="match status" value="1"/>
</dbReference>
<dbReference type="SMART" id="SM01294">
    <property type="entry name" value="PKS_PP_betabranch"/>
    <property type="match status" value="1"/>
</dbReference>
<comment type="pathway">
    <text evidence="11">Antibiotic biosynthesis; erythromycin biosynthesis.</text>
</comment>
<keyword evidence="3" id="KW-0597">Phosphoprotein</keyword>
<evidence type="ECO:0000259" key="18">
    <source>
        <dbReference type="PROSITE" id="PS52019"/>
    </source>
</evidence>
<proteinExistence type="predicted"/>
<dbReference type="InterPro" id="IPR015083">
    <property type="entry name" value="NorB/c/GfsB-D-like_docking"/>
</dbReference>
<dbReference type="CDD" id="cd08956">
    <property type="entry name" value="KR_3_FAS_SDR_x"/>
    <property type="match status" value="1"/>
</dbReference>
<dbReference type="InterPro" id="IPR020807">
    <property type="entry name" value="PKS_DH"/>
</dbReference>
<protein>
    <recommendedName>
        <fullName evidence="13">6-deoxyerythronolide-B synthase</fullName>
        <ecNumber evidence="13">2.3.1.94</ecNumber>
    </recommendedName>
</protein>
<dbReference type="Pfam" id="PF22953">
    <property type="entry name" value="SpnB_Rossmann"/>
    <property type="match status" value="1"/>
</dbReference>
<dbReference type="InterPro" id="IPR036736">
    <property type="entry name" value="ACP-like_sf"/>
</dbReference>
<feature type="domain" description="Ketosynthase family 3 (KS3)" evidence="17">
    <location>
        <begin position="39"/>
        <end position="452"/>
    </location>
</feature>
<dbReference type="Pfam" id="PF00109">
    <property type="entry name" value="ketoacyl-synt"/>
    <property type="match status" value="1"/>
</dbReference>
<evidence type="ECO:0000256" key="4">
    <source>
        <dbReference type="ARBA" id="ARBA00022679"/>
    </source>
</evidence>
<feature type="domain" description="PKS/mFAS DH" evidence="18">
    <location>
        <begin position="916"/>
        <end position="1194"/>
    </location>
</feature>
<dbReference type="EC" id="2.3.1.94" evidence="13"/>
<dbReference type="SUPFAM" id="SSF47336">
    <property type="entry name" value="ACP-like"/>
    <property type="match status" value="1"/>
</dbReference>
<dbReference type="Pfam" id="PF00550">
    <property type="entry name" value="PP-binding"/>
    <property type="match status" value="1"/>
</dbReference>
<dbReference type="InterPro" id="IPR001227">
    <property type="entry name" value="Ac_transferase_dom_sf"/>
</dbReference>
<dbReference type="Gene3D" id="3.10.129.110">
    <property type="entry name" value="Polyketide synthase dehydratase"/>
    <property type="match status" value="1"/>
</dbReference>
<dbReference type="InterPro" id="IPR057326">
    <property type="entry name" value="KR_dom"/>
</dbReference>
<comment type="cofactor">
    <cofactor evidence="1">
        <name>pantetheine 4'-phosphate</name>
        <dbReference type="ChEBI" id="CHEBI:47942"/>
    </cofactor>
</comment>
<dbReference type="Gene3D" id="3.40.47.10">
    <property type="match status" value="1"/>
</dbReference>
<dbReference type="Pfam" id="PF02801">
    <property type="entry name" value="Ketoacyl-synt_C"/>
    <property type="match status" value="1"/>
</dbReference>
<feature type="region of interest" description="C-terminal hotdog fold" evidence="14">
    <location>
        <begin position="1055"/>
        <end position="1194"/>
    </location>
</feature>
<organism evidence="19 20">
    <name type="scientific">Labedaea rhizosphaerae</name>
    <dbReference type="NCBI Taxonomy" id="598644"/>
    <lineage>
        <taxon>Bacteria</taxon>
        <taxon>Bacillati</taxon>
        <taxon>Actinomycetota</taxon>
        <taxon>Actinomycetes</taxon>
        <taxon>Pseudonocardiales</taxon>
        <taxon>Pseudonocardiaceae</taxon>
        <taxon>Labedaea</taxon>
    </lineage>
</organism>
<dbReference type="InterPro" id="IPR014043">
    <property type="entry name" value="Acyl_transferase_dom"/>
</dbReference>
<dbReference type="PANTHER" id="PTHR43775">
    <property type="entry name" value="FATTY ACID SYNTHASE"/>
    <property type="match status" value="1"/>
</dbReference>
<dbReference type="Gene3D" id="3.40.50.720">
    <property type="entry name" value="NAD(P)-binding Rossmann-like Domain"/>
    <property type="match status" value="1"/>
</dbReference>
<reference evidence="19 20" key="1">
    <citation type="submission" date="2019-03" db="EMBL/GenBank/DDBJ databases">
        <title>Genomic Encyclopedia of Type Strains, Phase IV (KMG-IV): sequencing the most valuable type-strain genomes for metagenomic binning, comparative biology and taxonomic classification.</title>
        <authorList>
            <person name="Goeker M."/>
        </authorList>
    </citation>
    <scope>NUCLEOTIDE SEQUENCE [LARGE SCALE GENOMIC DNA]</scope>
    <source>
        <strain evidence="19 20">DSM 45361</strain>
    </source>
</reference>
<evidence type="ECO:0000256" key="12">
    <source>
        <dbReference type="ARBA" id="ARBA00063272"/>
    </source>
</evidence>
<dbReference type="InterPro" id="IPR018201">
    <property type="entry name" value="Ketoacyl_synth_AS"/>
</dbReference>
<dbReference type="Pfam" id="PF14765">
    <property type="entry name" value="PS-DH"/>
    <property type="match status" value="1"/>
</dbReference>
<evidence type="ECO:0000256" key="3">
    <source>
        <dbReference type="ARBA" id="ARBA00022553"/>
    </source>
</evidence>
<dbReference type="SUPFAM" id="SSF51735">
    <property type="entry name" value="NAD(P)-binding Rossmann-fold domains"/>
    <property type="match status" value="2"/>
</dbReference>
<dbReference type="SUPFAM" id="SSF55048">
    <property type="entry name" value="Probable ACP-binding domain of malonyl-CoA ACP transacylase"/>
    <property type="match status" value="1"/>
</dbReference>
<dbReference type="InterPro" id="IPR049900">
    <property type="entry name" value="PKS_mFAS_DH"/>
</dbReference>
<evidence type="ECO:0000256" key="6">
    <source>
        <dbReference type="ARBA" id="ARBA00023194"/>
    </source>
</evidence>
<dbReference type="PROSITE" id="PS52004">
    <property type="entry name" value="KS3_2"/>
    <property type="match status" value="1"/>
</dbReference>
<evidence type="ECO:0000256" key="10">
    <source>
        <dbReference type="ARBA" id="ARBA00060158"/>
    </source>
</evidence>
<keyword evidence="7" id="KW-0511">Multifunctional enzyme</keyword>
<dbReference type="InterPro" id="IPR009081">
    <property type="entry name" value="PP-bd_ACP"/>
</dbReference>
<dbReference type="InterPro" id="IPR016035">
    <property type="entry name" value="Acyl_Trfase/lysoPLipase"/>
</dbReference>
<evidence type="ECO:0000256" key="5">
    <source>
        <dbReference type="ARBA" id="ARBA00022737"/>
    </source>
</evidence>
<dbReference type="SUPFAM" id="SSF53901">
    <property type="entry name" value="Thiolase-like"/>
    <property type="match status" value="1"/>
</dbReference>
<dbReference type="GO" id="GO:0031177">
    <property type="term" value="F:phosphopantetheine binding"/>
    <property type="evidence" value="ECO:0007669"/>
    <property type="project" value="InterPro"/>
</dbReference>
<dbReference type="PROSITE" id="PS00012">
    <property type="entry name" value="PHOSPHOPANTETHEINE"/>
    <property type="match status" value="1"/>
</dbReference>
<dbReference type="GO" id="GO:0004312">
    <property type="term" value="F:fatty acid synthase activity"/>
    <property type="evidence" value="ECO:0007669"/>
    <property type="project" value="TreeGrafter"/>
</dbReference>
<dbReference type="EMBL" id="SNXZ01000001">
    <property type="protein sequence ID" value="TDQ04402.1"/>
    <property type="molecule type" value="Genomic_DNA"/>
</dbReference>
<feature type="domain" description="Carrier" evidence="16">
    <location>
        <begin position="1639"/>
        <end position="1714"/>
    </location>
</feature>
<dbReference type="InterPro" id="IPR014031">
    <property type="entry name" value="Ketoacyl_synth_C"/>
</dbReference>
<feature type="coiled-coil region" evidence="15">
    <location>
        <begin position="5"/>
        <end position="32"/>
    </location>
</feature>
<evidence type="ECO:0000256" key="8">
    <source>
        <dbReference type="ARBA" id="ARBA00023315"/>
    </source>
</evidence>
<dbReference type="Pfam" id="PF08659">
    <property type="entry name" value="KR"/>
    <property type="match status" value="1"/>
</dbReference>
<dbReference type="InterPro" id="IPR020806">
    <property type="entry name" value="PKS_PP-bd"/>
</dbReference>
<accession>A0A4R6SM56</accession>
<evidence type="ECO:0000313" key="19">
    <source>
        <dbReference type="EMBL" id="TDQ04402.1"/>
    </source>
</evidence>
<dbReference type="InterPro" id="IPR036291">
    <property type="entry name" value="NAD(P)-bd_dom_sf"/>
</dbReference>
<dbReference type="SMART" id="SM00822">
    <property type="entry name" value="PKS_KR"/>
    <property type="match status" value="1"/>
</dbReference>
<dbReference type="InterPro" id="IPR020841">
    <property type="entry name" value="PKS_Beta-ketoAc_synthase_dom"/>
</dbReference>
<keyword evidence="20" id="KW-1185">Reference proteome</keyword>
<dbReference type="PROSITE" id="PS00606">
    <property type="entry name" value="KS3_1"/>
    <property type="match status" value="1"/>
</dbReference>
<dbReference type="FunFam" id="1.10.1200.10:FF:000007">
    <property type="entry name" value="Probable polyketide synthase pks17"/>
    <property type="match status" value="1"/>
</dbReference>
<evidence type="ECO:0000256" key="11">
    <source>
        <dbReference type="ARBA" id="ARBA00060622"/>
    </source>
</evidence>
<evidence type="ECO:0000256" key="1">
    <source>
        <dbReference type="ARBA" id="ARBA00001957"/>
    </source>
</evidence>
<comment type="catalytic activity">
    <reaction evidence="9">
        <text>6 (S)-methylmalonyl-CoA + propanoyl-CoA + 6 NADPH + 12 H(+) = 6-deoxyerythronolide B + 6 CO2 + 6 NADP(+) + 7 CoA + H2O</text>
        <dbReference type="Rhea" id="RHEA:23068"/>
        <dbReference type="ChEBI" id="CHEBI:15377"/>
        <dbReference type="ChEBI" id="CHEBI:15378"/>
        <dbReference type="ChEBI" id="CHEBI:16089"/>
        <dbReference type="ChEBI" id="CHEBI:16526"/>
        <dbReference type="ChEBI" id="CHEBI:57287"/>
        <dbReference type="ChEBI" id="CHEBI:57327"/>
        <dbReference type="ChEBI" id="CHEBI:57392"/>
        <dbReference type="ChEBI" id="CHEBI:57783"/>
        <dbReference type="ChEBI" id="CHEBI:58349"/>
        <dbReference type="EC" id="2.3.1.94"/>
    </reaction>
</comment>
<dbReference type="GO" id="GO:0006633">
    <property type="term" value="P:fatty acid biosynthetic process"/>
    <property type="evidence" value="ECO:0007669"/>
    <property type="project" value="InterPro"/>
</dbReference>
<dbReference type="InterPro" id="IPR049552">
    <property type="entry name" value="PKS_DH_N"/>
</dbReference>
<dbReference type="FunFam" id="3.40.47.10:FF:000019">
    <property type="entry name" value="Polyketide synthase type I"/>
    <property type="match status" value="1"/>
</dbReference>
<dbReference type="SUPFAM" id="SSF52151">
    <property type="entry name" value="FabD/lysophospholipase-like"/>
    <property type="match status" value="1"/>
</dbReference>
<dbReference type="Pfam" id="PF08990">
    <property type="entry name" value="Docking"/>
    <property type="match status" value="1"/>
</dbReference>
<dbReference type="InterPro" id="IPR006162">
    <property type="entry name" value="Ppantetheine_attach_site"/>
</dbReference>
<dbReference type="InterPro" id="IPR032821">
    <property type="entry name" value="PKS_assoc"/>
</dbReference>
<evidence type="ECO:0000259" key="17">
    <source>
        <dbReference type="PROSITE" id="PS52004"/>
    </source>
</evidence>
<dbReference type="SMART" id="SM00826">
    <property type="entry name" value="PKS_DH"/>
    <property type="match status" value="1"/>
</dbReference>
<dbReference type="Proteomes" id="UP000295444">
    <property type="component" value="Unassembled WGS sequence"/>
</dbReference>
<dbReference type="GO" id="GO:0004315">
    <property type="term" value="F:3-oxoacyl-[acyl-carrier-protein] synthase activity"/>
    <property type="evidence" value="ECO:0007669"/>
    <property type="project" value="InterPro"/>
</dbReference>
<keyword evidence="15" id="KW-0175">Coiled coil</keyword>
<keyword evidence="5" id="KW-0677">Repeat</keyword>
<dbReference type="InterPro" id="IPR055123">
    <property type="entry name" value="SpnB-like_Rossmann"/>
</dbReference>
<sequence length="1747" mass="182791">METSVEQLVEALRKSMLETERLRQQNTKLESESGKVKTEEPIAIVGMACKYPGGANSPEELWDLVINGRDGVSPFPTDRGWDLANIYDPEPGKLGKSITNEGGFLYDCADFDPDFFGISPREALSMDPQQRLLLETSYTALERSGIDPASLKGSKTGVYGGVMYHDYGPGTSDGSLVTGRVAFTLGLEGPAVTIDTACSSSLVGIHWATQALRRGEIDLALAGGVTVMTEPDMFIYFSYQRGMAADGRCKSFSADADGTGCSEGVGVIVLERLSDARKAGHHVLAVIPGSALNQDGASSGITTPNGPSQQRVIKAALAAAHLEPSEVDFVEAHGTGTSLGDPIEAQAVLATYGKDRGENGKPLLLGSLKSNLAHTQAAAGVGGVIKVVLAMQHGQLPKTLHLDEANPKVDWEAGAVELVRENTPWPETGRPRRAGVSSFGISGTNAHVIVEQAPPVESSASEAERELPAVPVVLSARSPEALAAQAKHWASYLAAKPDDTRIVDVGYSSVTTRAVHEHRAVITGADRDEVLRGITSLAEGNPAANVTQAVAGNRVSSAFLFTGQGAQRIGMGKELYDAFPAFATAFDEVVDELDKHMDRPLREVMWGADADLLAQTAYTQTSLFAIEVALYRLVESWGVRPDYVAGHSIGELAAAHVAGVLSLGHAAVLVAARGRLMQALPSGGAMIAIQATEDEVSPRLTEGVGIAAINGPQSIVVSGTEEAALAVAGHFEAEGRKTTRLKVSHAFHSALMEPMLAGFGKIAAALSYAKPRIPVVSNVTGTITDEVATAGYWVRHVREAVRFADGIAFLRGRGVQRFLELGPDGILTGMARQTLDDDNTVVAPVLRRNRPEVATAVAGIGHLYASGVKVDWKAFYAGTGARATGLPTYAFQRKRYWMEELKSGDVSGVGQVAVDHPLLGSAIALPDTDGLLLTGRLSLDSHAWVADHDILGSVLLPGTGFVELAAHAGDQVGCPVLEELTLQAPLVLPATGGVALQVIVGAPDPVGGRTVRIYSREQADADTPWILHADGLLGSRPESLLTDVTDFSTWPPEGATDVTPDDPYGLLFQQGYGYGPVFQGLKRMWRRGEEVFAEVSLPEHAHADAARFGIHPALLDAAMHALGVGDDITGEEDTELPFAWSDVSLHAVGANALRVRLSRIADDTLTMSMTDAAGRPVATVGSLVFRPVSAEQLAGGNLDSLYGIGWDQIPVGDASPCTAWSSAPSGPVSGRVVFTVPAFDGPVLEGVRSATHEVLAVLQEFLAADRFADATLAVVTTGGAVVGDEAVDLGQAPVWGLVRAAQAENPGRFQLVDTDGSDESASALEAALATGEPELALRSGVVSVPRLSKVDGGGAPVAIDAGGAVLVTGGTGGIGAILARHLVTERGVKRLVLTSRRGSAAPGATELVEELTGLGAEVTVAACDVADRAAVSALVDSVNNLIGVVHVAGVGDNNLIGAMTPGQFDAVLAPKADAAWHLHELTADKDLAFFAMFSSAGGMVLAAGQANYAAANVFLDALAAHRHAQGLPATAMAFGMWGVRTGLIEDVEEDTRLMAARGLPALAVEEALALFDASLDSGKANLVPLRVDTGTLRSRSDELPALLRGLVRGPARQHRAAADSGPVDLAAQYASASSEEKTKAMLELVRTHAAAVLGHDGPDAIEPDRGFLDIGFDSLTALELRNRLGAATGKRLPPTVIFDYPSAQELAGHVRELLFGVEEQADALSDATADELFSLLDNEFGDLESIG</sequence>
<feature type="active site" description="Proton donor; for dehydratase activity" evidence="14">
    <location>
        <position position="1116"/>
    </location>
</feature>
<dbReference type="PROSITE" id="PS52019">
    <property type="entry name" value="PKS_MFAS_DH"/>
    <property type="match status" value="1"/>
</dbReference>
<dbReference type="GO" id="GO:0047879">
    <property type="term" value="F:erythronolide synthase activity"/>
    <property type="evidence" value="ECO:0007669"/>
    <property type="project" value="UniProtKB-EC"/>
</dbReference>
<keyword evidence="2" id="KW-0596">Phosphopantetheine</keyword>
<dbReference type="InterPro" id="IPR049551">
    <property type="entry name" value="PKS_DH_C"/>
</dbReference>
<evidence type="ECO:0000256" key="2">
    <source>
        <dbReference type="ARBA" id="ARBA00022450"/>
    </source>
</evidence>
<dbReference type="PROSITE" id="PS50075">
    <property type="entry name" value="CARRIER"/>
    <property type="match status" value="1"/>
</dbReference>
<feature type="active site" description="Proton acceptor; for dehydratase activity" evidence="14">
    <location>
        <position position="948"/>
    </location>
</feature>
<dbReference type="InterPro" id="IPR050091">
    <property type="entry name" value="PKS_NRPS_Biosynth_Enz"/>
</dbReference>
<dbReference type="Gene3D" id="1.10.1200.10">
    <property type="entry name" value="ACP-like"/>
    <property type="match status" value="1"/>
</dbReference>
<gene>
    <name evidence="19" type="ORF">EV186_101352</name>
</gene>
<evidence type="ECO:0000259" key="16">
    <source>
        <dbReference type="PROSITE" id="PS50075"/>
    </source>
</evidence>
<dbReference type="InterPro" id="IPR014030">
    <property type="entry name" value="Ketoacyl_synth_N"/>
</dbReference>
<dbReference type="GO" id="GO:0033068">
    <property type="term" value="P:macrolide biosynthetic process"/>
    <property type="evidence" value="ECO:0007669"/>
    <property type="project" value="UniProtKB-ARBA"/>
</dbReference>
<dbReference type="CDD" id="cd00833">
    <property type="entry name" value="PKS"/>
    <property type="match status" value="1"/>
</dbReference>
<keyword evidence="6" id="KW-0045">Antibiotic biosynthesis</keyword>
<dbReference type="InterPro" id="IPR016036">
    <property type="entry name" value="Malonyl_transacylase_ACP-bd"/>
</dbReference>
<evidence type="ECO:0000256" key="7">
    <source>
        <dbReference type="ARBA" id="ARBA00023268"/>
    </source>
</evidence>